<comment type="caution">
    <text evidence="2">The sequence shown here is derived from an EMBL/GenBank/DDBJ whole genome shotgun (WGS) entry which is preliminary data.</text>
</comment>
<protein>
    <submittedName>
        <fullName evidence="2">NERD domain-containing protein</fullName>
    </submittedName>
</protein>
<dbReference type="PROSITE" id="PS50965">
    <property type="entry name" value="NERD"/>
    <property type="match status" value="1"/>
</dbReference>
<gene>
    <name evidence="2" type="ORF">EBO34_17735</name>
</gene>
<feature type="domain" description="NERD" evidence="1">
    <location>
        <begin position="52"/>
        <end position="171"/>
    </location>
</feature>
<organism evidence="2 3">
    <name type="scientific">Alteribacter keqinensis</name>
    <dbReference type="NCBI Taxonomy" id="2483800"/>
    <lineage>
        <taxon>Bacteria</taxon>
        <taxon>Bacillati</taxon>
        <taxon>Bacillota</taxon>
        <taxon>Bacilli</taxon>
        <taxon>Bacillales</taxon>
        <taxon>Bacillaceae</taxon>
        <taxon>Alteribacter</taxon>
    </lineage>
</organism>
<evidence type="ECO:0000313" key="3">
    <source>
        <dbReference type="Proteomes" id="UP000278746"/>
    </source>
</evidence>
<proteinExistence type="predicted"/>
<keyword evidence="3" id="KW-1185">Reference proteome</keyword>
<name>A0A3M7TN45_9BACI</name>
<dbReference type="Proteomes" id="UP000278746">
    <property type="component" value="Unassembled WGS sequence"/>
</dbReference>
<dbReference type="OrthoDB" id="569879at2"/>
<dbReference type="AlphaFoldDB" id="A0A3M7TN45"/>
<sequence length="275" mass="32573">MSSYKKERKRPVIRKPRKPTFELLALDATEPRFPEAHPKYKNFKRDLGITQSGFNGEKSVDYYLENISNSPTSYLYHNLRLPASQTAFQMDTLLVTPYYLMIIEIKNWGGASLEFNEETKQVRQIYHDGRKEVHDDPVLQVKTQRKKLLVMLKKYGLSYIPVEYGVVMSNKNPEIIFSEGYKETDRVFRSTYLDYFLVEMDKKYTEKKLCIEKLTQLDQIFLNSHQERPFNVLEKYDLEKNQLLKGILCTECITPTSMYRAQRSWKCPKCHFRSN</sequence>
<dbReference type="Pfam" id="PF08378">
    <property type="entry name" value="NERD"/>
    <property type="match status" value="1"/>
</dbReference>
<evidence type="ECO:0000313" key="2">
    <source>
        <dbReference type="EMBL" id="RNA67031.1"/>
    </source>
</evidence>
<dbReference type="InterPro" id="IPR011528">
    <property type="entry name" value="NERD"/>
</dbReference>
<reference evidence="2 3" key="1">
    <citation type="submission" date="2018-10" db="EMBL/GenBank/DDBJ databases">
        <title>Bacillus Keqinensis sp. nov., a moderately halophilic bacterium isolated from a saline-alkaline lake.</title>
        <authorList>
            <person name="Wang H."/>
        </authorList>
    </citation>
    <scope>NUCLEOTIDE SEQUENCE [LARGE SCALE GENOMIC DNA]</scope>
    <source>
        <strain evidence="2 3">KQ-3</strain>
    </source>
</reference>
<accession>A0A3M7TN45</accession>
<dbReference type="EMBL" id="RHIB01000003">
    <property type="protein sequence ID" value="RNA67031.1"/>
    <property type="molecule type" value="Genomic_DNA"/>
</dbReference>
<evidence type="ECO:0000259" key="1">
    <source>
        <dbReference type="PROSITE" id="PS50965"/>
    </source>
</evidence>